<dbReference type="GO" id="GO:0003700">
    <property type="term" value="F:DNA-binding transcription factor activity"/>
    <property type="evidence" value="ECO:0007669"/>
    <property type="project" value="UniProtKB-UniRule"/>
</dbReference>
<evidence type="ECO:0000256" key="1">
    <source>
        <dbReference type="ARBA" id="ARBA00004719"/>
    </source>
</evidence>
<dbReference type="InterPro" id="IPR036271">
    <property type="entry name" value="Tet_transcr_reg_TetR-rel_C_sf"/>
</dbReference>
<evidence type="ECO:0000256" key="7">
    <source>
        <dbReference type="HAMAP-Rule" id="MF_00768"/>
    </source>
</evidence>
<comment type="function">
    <text evidence="6">Repressor involved in the biosynthesis of the osmoprotectant glycine betaine. It represses transcription of the choline transporter BetT and the genes of BetAB involved in the synthesis of glycine betaine.</text>
</comment>
<feature type="DNA-binding region" description="H-T-H motif" evidence="7 8">
    <location>
        <begin position="31"/>
        <end position="50"/>
    </location>
</feature>
<keyword evidence="5 7" id="KW-0804">Transcription</keyword>
<dbReference type="HAMAP" id="MF_00768">
    <property type="entry name" value="HTH_type_BetI"/>
    <property type="match status" value="1"/>
</dbReference>
<keyword evidence="3 7" id="KW-0805">Transcription regulation</keyword>
<dbReference type="RefSeq" id="WP_028286518.1">
    <property type="nucleotide sequence ID" value="NZ_BMLF01000001.1"/>
</dbReference>
<dbReference type="InterPro" id="IPR009057">
    <property type="entry name" value="Homeodomain-like_sf"/>
</dbReference>
<evidence type="ECO:0000256" key="3">
    <source>
        <dbReference type="ARBA" id="ARBA00023015"/>
    </source>
</evidence>
<keyword evidence="4 7" id="KW-0238">DNA-binding</keyword>
<dbReference type="InterPro" id="IPR001647">
    <property type="entry name" value="HTH_TetR"/>
</dbReference>
<dbReference type="Proteomes" id="UP000649829">
    <property type="component" value="Unassembled WGS sequence"/>
</dbReference>
<dbReference type="SUPFAM" id="SSF46689">
    <property type="entry name" value="Homeodomain-like"/>
    <property type="match status" value="1"/>
</dbReference>
<dbReference type="Gene3D" id="1.10.357.10">
    <property type="entry name" value="Tetracycline Repressor, domain 2"/>
    <property type="match status" value="1"/>
</dbReference>
<dbReference type="NCBIfam" id="NF001978">
    <property type="entry name" value="PRK00767.1"/>
    <property type="match status" value="1"/>
</dbReference>
<reference evidence="10" key="2">
    <citation type="submission" date="2020-09" db="EMBL/GenBank/DDBJ databases">
        <authorList>
            <person name="Sun Q."/>
            <person name="Zhou Y."/>
        </authorList>
    </citation>
    <scope>NUCLEOTIDE SEQUENCE</scope>
    <source>
        <strain evidence="10">CGMCC 1.6293</strain>
    </source>
</reference>
<reference evidence="10" key="1">
    <citation type="journal article" date="2014" name="Int. J. Syst. Evol. Microbiol.">
        <title>Complete genome sequence of Corynebacterium casei LMG S-19264T (=DSM 44701T), isolated from a smear-ripened cheese.</title>
        <authorList>
            <consortium name="US DOE Joint Genome Institute (JGI-PGF)"/>
            <person name="Walter F."/>
            <person name="Albersmeier A."/>
            <person name="Kalinowski J."/>
            <person name="Ruckert C."/>
        </authorList>
    </citation>
    <scope>NUCLEOTIDE SEQUENCE</scope>
    <source>
        <strain evidence="10">CGMCC 1.6293</strain>
    </source>
</reference>
<dbReference type="AlphaFoldDB" id="A0A917STT9"/>
<dbReference type="GO" id="GO:0019285">
    <property type="term" value="P:glycine betaine biosynthetic process from choline"/>
    <property type="evidence" value="ECO:0007669"/>
    <property type="project" value="UniProtKB-UniRule"/>
</dbReference>
<evidence type="ECO:0000259" key="9">
    <source>
        <dbReference type="PROSITE" id="PS50977"/>
    </source>
</evidence>
<dbReference type="InterPro" id="IPR039538">
    <property type="entry name" value="BetI_C"/>
</dbReference>
<name>A0A917STT9_9RHOB</name>
<proteinExistence type="inferred from homology"/>
<evidence type="ECO:0000256" key="8">
    <source>
        <dbReference type="PROSITE-ProRule" id="PRU00335"/>
    </source>
</evidence>
<dbReference type="SUPFAM" id="SSF48498">
    <property type="entry name" value="Tetracyclin repressor-like, C-terminal domain"/>
    <property type="match status" value="1"/>
</dbReference>
<dbReference type="InterPro" id="IPR017757">
    <property type="entry name" value="Tscrpt_rep_BetI"/>
</dbReference>
<dbReference type="PROSITE" id="PS50977">
    <property type="entry name" value="HTH_TETR_2"/>
    <property type="match status" value="1"/>
</dbReference>
<keyword evidence="11" id="KW-1185">Reference proteome</keyword>
<dbReference type="Pfam" id="PF00440">
    <property type="entry name" value="TetR_N"/>
    <property type="match status" value="1"/>
</dbReference>
<comment type="pathway">
    <text evidence="1 7">Amine and polyamine biosynthesis; betaine biosynthesis via choline pathway [regulation].</text>
</comment>
<dbReference type="PANTHER" id="PTHR47506">
    <property type="entry name" value="TRANSCRIPTIONAL REGULATORY PROTEIN"/>
    <property type="match status" value="1"/>
</dbReference>
<comment type="caution">
    <text evidence="10">The sequence shown here is derived from an EMBL/GenBank/DDBJ whole genome shotgun (WGS) entry which is preliminary data.</text>
</comment>
<evidence type="ECO:0000313" key="10">
    <source>
        <dbReference type="EMBL" id="GGL95843.1"/>
    </source>
</evidence>
<dbReference type="Pfam" id="PF13977">
    <property type="entry name" value="TetR_C_6"/>
    <property type="match status" value="1"/>
</dbReference>
<accession>A0A917STT9</accession>
<dbReference type="GO" id="GO:0003677">
    <property type="term" value="F:DNA binding"/>
    <property type="evidence" value="ECO:0007669"/>
    <property type="project" value="UniProtKB-UniRule"/>
</dbReference>
<organism evidence="10 11">
    <name type="scientific">Pseudooceanicola nanhaiensis</name>
    <dbReference type="NCBI Taxonomy" id="375761"/>
    <lineage>
        <taxon>Bacteria</taxon>
        <taxon>Pseudomonadati</taxon>
        <taxon>Pseudomonadota</taxon>
        <taxon>Alphaproteobacteria</taxon>
        <taxon>Rhodobacterales</taxon>
        <taxon>Paracoccaceae</taxon>
        <taxon>Pseudooceanicola</taxon>
    </lineage>
</organism>
<evidence type="ECO:0000256" key="5">
    <source>
        <dbReference type="ARBA" id="ARBA00023163"/>
    </source>
</evidence>
<evidence type="ECO:0000313" key="11">
    <source>
        <dbReference type="Proteomes" id="UP000649829"/>
    </source>
</evidence>
<dbReference type="NCBIfam" id="TIGR03384">
    <property type="entry name" value="betaine_BetI"/>
    <property type="match status" value="1"/>
</dbReference>
<dbReference type="EMBL" id="BMLF01000001">
    <property type="protein sequence ID" value="GGL95843.1"/>
    <property type="molecule type" value="Genomic_DNA"/>
</dbReference>
<evidence type="ECO:0000256" key="4">
    <source>
        <dbReference type="ARBA" id="ARBA00023125"/>
    </source>
</evidence>
<dbReference type="PANTHER" id="PTHR47506:SF6">
    <property type="entry name" value="HTH-TYPE TRANSCRIPTIONAL REPRESSOR NEMR"/>
    <property type="match status" value="1"/>
</dbReference>
<gene>
    <name evidence="7 10" type="primary">betI</name>
    <name evidence="10" type="ORF">GCM10011534_17350</name>
</gene>
<feature type="domain" description="HTH tetR-type" evidence="9">
    <location>
        <begin position="8"/>
        <end position="68"/>
    </location>
</feature>
<sequence>MPKVGMEPLRREAMIRATIQAIGEAGSLDVTVSQIAKRAGMSSALAHHYFGSKDQIFLAAMRHILRKFGTSVTLRLRNLDDPAARIRAIIAASFAEGQFDKEVVAAWLTFYVRAMQSEDVARLLSVYARRLKSNLMHDLRKLFDDAEAEQVAQGLASLIDGFYIRHALQHVAPDRDASQALVCDYLALWMERKARG</sequence>
<dbReference type="GO" id="GO:0045892">
    <property type="term" value="P:negative regulation of DNA-templated transcription"/>
    <property type="evidence" value="ECO:0007669"/>
    <property type="project" value="UniProtKB-UniRule"/>
</dbReference>
<comment type="function">
    <text evidence="7">Repressor involved in choline regulation of the bet genes.</text>
</comment>
<evidence type="ECO:0000256" key="6">
    <source>
        <dbReference type="ARBA" id="ARBA00024936"/>
    </source>
</evidence>
<evidence type="ECO:0000256" key="2">
    <source>
        <dbReference type="ARBA" id="ARBA00022491"/>
    </source>
</evidence>
<protein>
    <recommendedName>
        <fullName evidence="7">HTH-type transcriptional regulator BetI</fullName>
    </recommendedName>
</protein>
<keyword evidence="2 7" id="KW-0678">Repressor</keyword>